<dbReference type="Pfam" id="PF01638">
    <property type="entry name" value="HxlR"/>
    <property type="match status" value="1"/>
</dbReference>
<dbReference type="RefSeq" id="WP_222508880.1">
    <property type="nucleotide sequence ID" value="NZ_JAHVJA010000006.1"/>
</dbReference>
<comment type="caution">
    <text evidence="5">The sequence shown here is derived from an EMBL/GenBank/DDBJ whole genome shotgun (WGS) entry which is preliminary data.</text>
</comment>
<dbReference type="InterPro" id="IPR036390">
    <property type="entry name" value="WH_DNA-bd_sf"/>
</dbReference>
<dbReference type="PANTHER" id="PTHR33204">
    <property type="entry name" value="TRANSCRIPTIONAL REGULATOR, MARR FAMILY"/>
    <property type="match status" value="1"/>
</dbReference>
<protein>
    <submittedName>
        <fullName evidence="5">Helix-turn-helix transcriptional regulator</fullName>
    </submittedName>
</protein>
<proteinExistence type="predicted"/>
<keyword evidence="1" id="KW-0805">Transcription regulation</keyword>
<evidence type="ECO:0000313" key="5">
    <source>
        <dbReference type="EMBL" id="MBY6140694.1"/>
    </source>
</evidence>
<dbReference type="SUPFAM" id="SSF46785">
    <property type="entry name" value="Winged helix' DNA-binding domain"/>
    <property type="match status" value="1"/>
</dbReference>
<reference evidence="5 6" key="1">
    <citation type="submission" date="2021-06" db="EMBL/GenBank/DDBJ databases">
        <title>50 bacteria genomes isolated from Dapeng, Shenzhen, China.</title>
        <authorList>
            <person name="Zheng W."/>
            <person name="Yu S."/>
            <person name="Huang Y."/>
        </authorList>
    </citation>
    <scope>NUCLEOTIDE SEQUENCE [LARGE SCALE GENOMIC DNA]</scope>
    <source>
        <strain evidence="5 6">DP1N14-2</strain>
    </source>
</reference>
<keyword evidence="2" id="KW-0238">DNA-binding</keyword>
<name>A0ABS7NJ34_9RHOB</name>
<evidence type="ECO:0000313" key="6">
    <source>
        <dbReference type="Proteomes" id="UP000766629"/>
    </source>
</evidence>
<gene>
    <name evidence="5" type="ORF">KUV26_14715</name>
</gene>
<sequence>MTRSRSKYDSGCPVAYALDIFGDRWSLLVIRDMAVKGARTYGELLAGWEGISTNILAQRLKQLEQAGIITKQKDPDSGRSFVYELTQKGRDLAPVLIEIALWSGRYNPDPDAMTGFLDKITADRTGTEARMRAGERP</sequence>
<evidence type="ECO:0000256" key="3">
    <source>
        <dbReference type="ARBA" id="ARBA00023163"/>
    </source>
</evidence>
<feature type="domain" description="HTH hxlR-type" evidence="4">
    <location>
        <begin position="12"/>
        <end position="111"/>
    </location>
</feature>
<dbReference type="PANTHER" id="PTHR33204:SF18">
    <property type="entry name" value="TRANSCRIPTIONAL REGULATORY PROTEIN"/>
    <property type="match status" value="1"/>
</dbReference>
<dbReference type="InterPro" id="IPR036388">
    <property type="entry name" value="WH-like_DNA-bd_sf"/>
</dbReference>
<evidence type="ECO:0000256" key="2">
    <source>
        <dbReference type="ARBA" id="ARBA00023125"/>
    </source>
</evidence>
<dbReference type="Gene3D" id="1.10.10.10">
    <property type="entry name" value="Winged helix-like DNA-binding domain superfamily/Winged helix DNA-binding domain"/>
    <property type="match status" value="1"/>
</dbReference>
<keyword evidence="6" id="KW-1185">Reference proteome</keyword>
<accession>A0ABS7NJ34</accession>
<dbReference type="PROSITE" id="PS51118">
    <property type="entry name" value="HTH_HXLR"/>
    <property type="match status" value="1"/>
</dbReference>
<organism evidence="5 6">
    <name type="scientific">Leisingera daeponensis</name>
    <dbReference type="NCBI Taxonomy" id="405746"/>
    <lineage>
        <taxon>Bacteria</taxon>
        <taxon>Pseudomonadati</taxon>
        <taxon>Pseudomonadota</taxon>
        <taxon>Alphaproteobacteria</taxon>
        <taxon>Rhodobacterales</taxon>
        <taxon>Roseobacteraceae</taxon>
        <taxon>Leisingera</taxon>
    </lineage>
</organism>
<keyword evidence="3" id="KW-0804">Transcription</keyword>
<evidence type="ECO:0000259" key="4">
    <source>
        <dbReference type="PROSITE" id="PS51118"/>
    </source>
</evidence>
<dbReference type="EMBL" id="JAHVJA010000006">
    <property type="protein sequence ID" value="MBY6140694.1"/>
    <property type="molecule type" value="Genomic_DNA"/>
</dbReference>
<dbReference type="Proteomes" id="UP000766629">
    <property type="component" value="Unassembled WGS sequence"/>
</dbReference>
<dbReference type="InterPro" id="IPR002577">
    <property type="entry name" value="HTH_HxlR"/>
</dbReference>
<evidence type="ECO:0000256" key="1">
    <source>
        <dbReference type="ARBA" id="ARBA00023015"/>
    </source>
</evidence>